<sequence length="824" mass="93014">MLGAQTMAAKDEKSTRGNDEEALRKEVTKNVRGLLLSVQNGLTVAEIQRDYKCMIGKPFPFRELGHNTPLDLLKDLSDVARPSWENGVLVLRGIPDATTRHIARLVARQKKSSPRRKKRLTSYQPEQAPVLPHFIRTQIKELLTGYPSGLLGSMFAAAFKRRFGEEINYKRLEFKSLSQLLEAIPDIVEIEHMRGGGFRVYGKRFETDNSDKAPDPGVSFPVRTNSASTGKHHPTPNGNTGGKPSKTIQQSASSIKAQFDSNSTINIKLQQECIQVLARRPNGIWAARFPIEYKNLHGKELNIKQYGFMSVVEFVAAMPDVVRIERPTKVDWLLLLAKKVKEDHTQANGIVPASPAPVEMHKEPVSPCIPANPLNLPDGVGRGVYFSKITVPECGFLEVSVTHIIDPHHFWVMLIENWPALRALTEEMKQFYSSRESAHYKMPGWFVSVGQACCALYEDGSWYRSLVVGIQSVDSIEVFYVDYGNKARLPLSSLRVLRSQFIKLPAQGLPCKLAHIQPFGRAKEWSPGSTHKFYHLTKNYKQLVALVCGIKEGTMCLCLCDTNAPEDLHINDELVKADYADFVPDKSPQSSSPDGQTSHFQLKLLSSTIWLNQSALYTAQLVQTNAWPHQNNSDLHANPPLDADELDLIEEINQELDLDVPNSQFDFHIKRVQITHEHSLHIINFENKPYLISAEISALFWDSDLLRSMLRQKKKIVAKVVVSSSENKELFEALIRWKVPGVMDGDEPRSFVTLYEFEGLPEIFKIFDHHSEDLLSSLLEEIECFKKEGKNYWTSKRILQGLMYGCSTGGSVDELQEVELKIEL</sequence>
<evidence type="ECO:0000313" key="8">
    <source>
        <dbReference type="EMBL" id="RMX38702.1"/>
    </source>
</evidence>
<feature type="region of interest" description="Disordered" evidence="5">
    <location>
        <begin position="1"/>
        <end position="22"/>
    </location>
</feature>
<comment type="caution">
    <text evidence="8">The sequence shown here is derived from an EMBL/GenBank/DDBJ whole genome shotgun (WGS) entry which is preliminary data.</text>
</comment>
<dbReference type="PANTHER" id="PTHR22948">
    <property type="entry name" value="TUDOR DOMAIN CONTAINING PROTEIN"/>
    <property type="match status" value="1"/>
</dbReference>
<name>A0A3M6TBE5_POCDA</name>
<dbReference type="Pfam" id="PF12872">
    <property type="entry name" value="OST-HTH"/>
    <property type="match status" value="3"/>
</dbReference>
<keyword evidence="3" id="KW-0677">Repeat</keyword>
<dbReference type="InterPro" id="IPR002999">
    <property type="entry name" value="Tudor"/>
</dbReference>
<dbReference type="SUPFAM" id="SSF63748">
    <property type="entry name" value="Tudor/PWWP/MBT"/>
    <property type="match status" value="1"/>
</dbReference>
<protein>
    <recommendedName>
        <fullName evidence="10">Tudor domain-containing protein 5</fullName>
    </recommendedName>
</protein>
<keyword evidence="2" id="KW-0963">Cytoplasm</keyword>
<dbReference type="InterPro" id="IPR041966">
    <property type="entry name" value="LOTUS-like"/>
</dbReference>
<dbReference type="PROSITE" id="PS51644">
    <property type="entry name" value="HTH_OST"/>
    <property type="match status" value="3"/>
</dbReference>
<feature type="compositionally biased region" description="Basic and acidic residues" evidence="5">
    <location>
        <begin position="9"/>
        <end position="22"/>
    </location>
</feature>
<dbReference type="InterPro" id="IPR035437">
    <property type="entry name" value="SNase_OB-fold_sf"/>
</dbReference>
<dbReference type="AlphaFoldDB" id="A0A3M6TBE5"/>
<dbReference type="InterPro" id="IPR025605">
    <property type="entry name" value="OST-HTH/LOTUS_dom"/>
</dbReference>
<proteinExistence type="predicted"/>
<comment type="subcellular location">
    <subcellularLocation>
        <location evidence="1">Cytoplasm</location>
    </subcellularLocation>
</comment>
<evidence type="ECO:0008006" key="10">
    <source>
        <dbReference type="Google" id="ProtNLM"/>
    </source>
</evidence>
<dbReference type="OrthoDB" id="10052065at2759"/>
<dbReference type="GO" id="GO:0030154">
    <property type="term" value="P:cell differentiation"/>
    <property type="evidence" value="ECO:0007669"/>
    <property type="project" value="UniProtKB-ARBA"/>
</dbReference>
<reference evidence="8 9" key="1">
    <citation type="journal article" date="2018" name="Sci. Rep.">
        <title>Comparative analysis of the Pocillopora damicornis genome highlights role of immune system in coral evolution.</title>
        <authorList>
            <person name="Cunning R."/>
            <person name="Bay R.A."/>
            <person name="Gillette P."/>
            <person name="Baker A.C."/>
            <person name="Traylor-Knowles N."/>
        </authorList>
    </citation>
    <scope>NUCLEOTIDE SEQUENCE [LARGE SCALE GENOMIC DNA]</scope>
    <source>
        <strain evidence="8">RSMAS</strain>
        <tissue evidence="8">Whole animal</tissue>
    </source>
</reference>
<dbReference type="Proteomes" id="UP000275408">
    <property type="component" value="Unassembled WGS sequence"/>
</dbReference>
<dbReference type="EMBL" id="RCHS01003956">
    <property type="protein sequence ID" value="RMX38702.1"/>
    <property type="molecule type" value="Genomic_DNA"/>
</dbReference>
<evidence type="ECO:0000256" key="4">
    <source>
        <dbReference type="ARBA" id="ARBA00022871"/>
    </source>
</evidence>
<dbReference type="InterPro" id="IPR050621">
    <property type="entry name" value="Tudor_domain_containing"/>
</dbReference>
<keyword evidence="4" id="KW-0744">Spermatogenesis</keyword>
<gene>
    <name evidence="8" type="ORF">pdam_00005889</name>
</gene>
<feature type="region of interest" description="Disordered" evidence="5">
    <location>
        <begin position="207"/>
        <end position="253"/>
    </location>
</feature>
<dbReference type="GO" id="GO:0007283">
    <property type="term" value="P:spermatogenesis"/>
    <property type="evidence" value="ECO:0007669"/>
    <property type="project" value="UniProtKB-KW"/>
</dbReference>
<dbReference type="PANTHER" id="PTHR22948:SF76">
    <property type="entry name" value="FI20010P1-RELATED"/>
    <property type="match status" value="1"/>
</dbReference>
<organism evidence="8 9">
    <name type="scientific">Pocillopora damicornis</name>
    <name type="common">Cauliflower coral</name>
    <name type="synonym">Millepora damicornis</name>
    <dbReference type="NCBI Taxonomy" id="46731"/>
    <lineage>
        <taxon>Eukaryota</taxon>
        <taxon>Metazoa</taxon>
        <taxon>Cnidaria</taxon>
        <taxon>Anthozoa</taxon>
        <taxon>Hexacorallia</taxon>
        <taxon>Scleractinia</taxon>
        <taxon>Astrocoeniina</taxon>
        <taxon>Pocilloporidae</taxon>
        <taxon>Pocillopora</taxon>
    </lineage>
</organism>
<dbReference type="Pfam" id="PF00567">
    <property type="entry name" value="TUDOR"/>
    <property type="match status" value="1"/>
</dbReference>
<accession>A0A3M6TBE5</accession>
<evidence type="ECO:0000256" key="3">
    <source>
        <dbReference type="ARBA" id="ARBA00022737"/>
    </source>
</evidence>
<dbReference type="Gene3D" id="2.40.50.90">
    <property type="match status" value="1"/>
</dbReference>
<evidence type="ECO:0000256" key="5">
    <source>
        <dbReference type="SAM" id="MobiDB-lite"/>
    </source>
</evidence>
<feature type="domain" description="HTH OST-type" evidence="7">
    <location>
        <begin position="265"/>
        <end position="338"/>
    </location>
</feature>
<dbReference type="PROSITE" id="PS50304">
    <property type="entry name" value="TUDOR"/>
    <property type="match status" value="1"/>
</dbReference>
<feature type="domain" description="HTH OST-type" evidence="7">
    <location>
        <begin position="131"/>
        <end position="204"/>
    </location>
</feature>
<evidence type="ECO:0000256" key="2">
    <source>
        <dbReference type="ARBA" id="ARBA00022490"/>
    </source>
</evidence>
<dbReference type="GO" id="GO:0005737">
    <property type="term" value="C:cytoplasm"/>
    <property type="evidence" value="ECO:0007669"/>
    <property type="project" value="UniProtKB-SubCell"/>
</dbReference>
<keyword evidence="4" id="KW-0221">Differentiation</keyword>
<evidence type="ECO:0000256" key="1">
    <source>
        <dbReference type="ARBA" id="ARBA00004496"/>
    </source>
</evidence>
<evidence type="ECO:0000313" key="9">
    <source>
        <dbReference type="Proteomes" id="UP000275408"/>
    </source>
</evidence>
<dbReference type="SMART" id="SM00333">
    <property type="entry name" value="TUDOR"/>
    <property type="match status" value="1"/>
</dbReference>
<keyword evidence="9" id="KW-1185">Reference proteome</keyword>
<feature type="domain" description="HTH OST-type" evidence="7">
    <location>
        <begin position="23"/>
        <end position="96"/>
    </location>
</feature>
<dbReference type="STRING" id="46731.A0A3M6TBE5"/>
<dbReference type="CDD" id="cd09972">
    <property type="entry name" value="LOTUS_TDRD_OSKAR"/>
    <property type="match status" value="1"/>
</dbReference>
<evidence type="ECO:0000259" key="7">
    <source>
        <dbReference type="PROSITE" id="PS51644"/>
    </source>
</evidence>
<feature type="domain" description="Tudor" evidence="6">
    <location>
        <begin position="446"/>
        <end position="504"/>
    </location>
</feature>
<dbReference type="Gene3D" id="3.30.420.610">
    <property type="entry name" value="LOTUS domain-like"/>
    <property type="match status" value="3"/>
</dbReference>
<evidence type="ECO:0000259" key="6">
    <source>
        <dbReference type="PROSITE" id="PS50304"/>
    </source>
</evidence>
<dbReference type="Gene3D" id="2.30.30.140">
    <property type="match status" value="1"/>
</dbReference>